<name>A0A2A9P4G5_OPHUN</name>
<dbReference type="Proteomes" id="UP000037136">
    <property type="component" value="Unassembled WGS sequence"/>
</dbReference>
<evidence type="ECO:0000313" key="3">
    <source>
        <dbReference type="Proteomes" id="UP000037136"/>
    </source>
</evidence>
<dbReference type="AlphaFoldDB" id="A0A2A9P4G5"/>
<reference evidence="2 3" key="1">
    <citation type="journal article" date="2015" name="BMC Genomics">
        <title>Gene expression during zombie ant biting behavior reflects the complexity underlying fungal parasitic behavioral manipulation.</title>
        <authorList>
            <person name="de Bekker C."/>
            <person name="Ohm R.A."/>
            <person name="Loreto R.G."/>
            <person name="Sebastian A."/>
            <person name="Albert I."/>
            <person name="Merrow M."/>
            <person name="Brachmann A."/>
            <person name="Hughes D.P."/>
        </authorList>
    </citation>
    <scope>NUCLEOTIDE SEQUENCE [LARGE SCALE GENOMIC DNA]</scope>
    <source>
        <strain evidence="2 3">SC16a</strain>
    </source>
</reference>
<feature type="region of interest" description="Disordered" evidence="1">
    <location>
        <begin position="1"/>
        <end position="27"/>
    </location>
</feature>
<proteinExistence type="predicted"/>
<organism evidence="2 3">
    <name type="scientific">Ophiocordyceps unilateralis</name>
    <name type="common">Zombie-ant fungus</name>
    <name type="synonym">Torrubia unilateralis</name>
    <dbReference type="NCBI Taxonomy" id="268505"/>
    <lineage>
        <taxon>Eukaryota</taxon>
        <taxon>Fungi</taxon>
        <taxon>Dikarya</taxon>
        <taxon>Ascomycota</taxon>
        <taxon>Pezizomycotina</taxon>
        <taxon>Sordariomycetes</taxon>
        <taxon>Hypocreomycetidae</taxon>
        <taxon>Hypocreales</taxon>
        <taxon>Ophiocordycipitaceae</taxon>
        <taxon>Ophiocordyceps</taxon>
    </lineage>
</organism>
<sequence length="76" mass="8083">MGPPMTAAAAKQADSNKRPGPPADSAIPFCPPFSTGAPNKRLSTKAVHEGPSLPLLSWPGWLPFRSRRNPSHTRPA</sequence>
<keyword evidence="3" id="KW-1185">Reference proteome</keyword>
<accession>A0A2A9P4G5</accession>
<protein>
    <submittedName>
        <fullName evidence="2">Uncharacterized protein</fullName>
    </submittedName>
</protein>
<evidence type="ECO:0000256" key="1">
    <source>
        <dbReference type="SAM" id="MobiDB-lite"/>
    </source>
</evidence>
<reference evidence="2 3" key="2">
    <citation type="journal article" date="2017" name="Sci. Rep.">
        <title>Ant-infecting Ophiocordyceps genomes reveal a high diversity of potential behavioral manipulation genes and a possible major role for enterotoxins.</title>
        <authorList>
            <person name="de Bekker C."/>
            <person name="Ohm R.A."/>
            <person name="Evans H.C."/>
            <person name="Brachmann A."/>
            <person name="Hughes D.P."/>
        </authorList>
    </citation>
    <scope>NUCLEOTIDE SEQUENCE [LARGE SCALE GENOMIC DNA]</scope>
    <source>
        <strain evidence="2 3">SC16a</strain>
    </source>
</reference>
<evidence type="ECO:0000313" key="2">
    <source>
        <dbReference type="EMBL" id="PFH56329.1"/>
    </source>
</evidence>
<comment type="caution">
    <text evidence="2">The sequence shown here is derived from an EMBL/GenBank/DDBJ whole genome shotgun (WGS) entry which is preliminary data.</text>
</comment>
<dbReference type="EMBL" id="LAZP02000606">
    <property type="protein sequence ID" value="PFH56329.1"/>
    <property type="molecule type" value="Genomic_DNA"/>
</dbReference>
<gene>
    <name evidence="2" type="ORF">XA68_16711</name>
</gene>